<evidence type="ECO:0000313" key="1">
    <source>
        <dbReference type="EMBL" id="MBP1920421.1"/>
    </source>
</evidence>
<reference evidence="1 2" key="1">
    <citation type="submission" date="2021-03" db="EMBL/GenBank/DDBJ databases">
        <title>Genomic Encyclopedia of Type Strains, Phase IV (KMG-IV): sequencing the most valuable type-strain genomes for metagenomic binning, comparative biology and taxonomic classification.</title>
        <authorList>
            <person name="Goeker M."/>
        </authorList>
    </citation>
    <scope>NUCLEOTIDE SEQUENCE [LARGE SCALE GENOMIC DNA]</scope>
    <source>
        <strain evidence="1 2">DSM 6139</strain>
    </source>
</reference>
<evidence type="ECO:0000313" key="2">
    <source>
        <dbReference type="Proteomes" id="UP001519271"/>
    </source>
</evidence>
<sequence>MSQNDILLTREELYEEVWTLSVSGVAKKYGVDYPNLLKICKNLKIPIPSMKYWALRNTDEQMEIDKLPESDNEIINIALKKRIQVLPINEVKSPERVELVEKEPYLIYKDSLLFMEDNDKLRVFQEAEIISVIDRSKRFSKPIIDYRKIVDDWNEKDRKEPLSKKTPDSYSSKNPPFLAGVISNDTLHRVFRILDTLLVSVEKLGGNITNSMEFIIRGEVVKLAIYEYQDQVEHVLTKDEKQKLLEYEYQVKRGKYAYKPDIKKYDYVFNGRINVSSRKGKYYKDTKTDSIENQIGLILIELYEQSEIVRLARLEAEERERIWKEEQERQRAYKQRKAEEIQKTIELRNCAIDFDTACKIRAFITAIKMNPGNIENVEEWLEWARKKADWFDPTVAIEDEYLGKRNHGADEEQKQLKTPYGYWW</sequence>
<proteinExistence type="predicted"/>
<dbReference type="EMBL" id="JAGGKC010000029">
    <property type="protein sequence ID" value="MBP1920421.1"/>
    <property type="molecule type" value="Genomic_DNA"/>
</dbReference>
<keyword evidence="2" id="KW-1185">Reference proteome</keyword>
<accession>A0ABS4G7B0</accession>
<gene>
    <name evidence="1" type="ORF">J2Z34_002932</name>
</gene>
<comment type="caution">
    <text evidence="1">The sequence shown here is derived from an EMBL/GenBank/DDBJ whole genome shotgun (WGS) entry which is preliminary data.</text>
</comment>
<protein>
    <submittedName>
        <fullName evidence="1">Uncharacterized protein</fullName>
    </submittedName>
</protein>
<dbReference type="Proteomes" id="UP001519271">
    <property type="component" value="Unassembled WGS sequence"/>
</dbReference>
<name>A0ABS4G7B0_9CLOT</name>
<organism evidence="1 2">
    <name type="scientific">Youngiibacter multivorans</name>
    <dbReference type="NCBI Taxonomy" id="937251"/>
    <lineage>
        <taxon>Bacteria</taxon>
        <taxon>Bacillati</taxon>
        <taxon>Bacillota</taxon>
        <taxon>Clostridia</taxon>
        <taxon>Eubacteriales</taxon>
        <taxon>Clostridiaceae</taxon>
        <taxon>Youngiibacter</taxon>
    </lineage>
</organism>